<proteinExistence type="predicted"/>
<evidence type="ECO:0000256" key="1">
    <source>
        <dbReference type="SAM" id="MobiDB-lite"/>
    </source>
</evidence>
<feature type="compositionally biased region" description="Polar residues" evidence="1">
    <location>
        <begin position="96"/>
        <end position="107"/>
    </location>
</feature>
<keyword evidence="3" id="KW-1185">Reference proteome</keyword>
<feature type="compositionally biased region" description="Basic and acidic residues" evidence="1">
    <location>
        <begin position="10"/>
        <end position="22"/>
    </location>
</feature>
<name>A0AAD7XEW3_9APHY</name>
<feature type="region of interest" description="Disordered" evidence="1">
    <location>
        <begin position="1"/>
        <end position="22"/>
    </location>
</feature>
<dbReference type="EMBL" id="JAPEVG010000019">
    <property type="protein sequence ID" value="KAJ8495970.1"/>
    <property type="molecule type" value="Genomic_DNA"/>
</dbReference>
<comment type="caution">
    <text evidence="2">The sequence shown here is derived from an EMBL/GenBank/DDBJ whole genome shotgun (WGS) entry which is preliminary data.</text>
</comment>
<reference evidence="2" key="1">
    <citation type="submission" date="2022-11" db="EMBL/GenBank/DDBJ databases">
        <title>Genome Sequence of Cubamyces cubensis.</title>
        <authorList>
            <person name="Buettner E."/>
        </authorList>
    </citation>
    <scope>NUCLEOTIDE SEQUENCE</scope>
    <source>
        <strain evidence="2">MPL-01</strain>
    </source>
</reference>
<dbReference type="Proteomes" id="UP001215151">
    <property type="component" value="Unassembled WGS sequence"/>
</dbReference>
<feature type="region of interest" description="Disordered" evidence="1">
    <location>
        <begin position="94"/>
        <end position="119"/>
    </location>
</feature>
<evidence type="ECO:0000313" key="2">
    <source>
        <dbReference type="EMBL" id="KAJ8495970.1"/>
    </source>
</evidence>
<protein>
    <submittedName>
        <fullName evidence="2">Uncharacterized protein</fullName>
    </submittedName>
</protein>
<dbReference type="AlphaFoldDB" id="A0AAD7XEW3"/>
<gene>
    <name evidence="2" type="ORF">ONZ51_g1402</name>
</gene>
<evidence type="ECO:0000313" key="3">
    <source>
        <dbReference type="Proteomes" id="UP001215151"/>
    </source>
</evidence>
<accession>A0AAD7XEW3</accession>
<organism evidence="2 3">
    <name type="scientific">Trametes cubensis</name>
    <dbReference type="NCBI Taxonomy" id="1111947"/>
    <lineage>
        <taxon>Eukaryota</taxon>
        <taxon>Fungi</taxon>
        <taxon>Dikarya</taxon>
        <taxon>Basidiomycota</taxon>
        <taxon>Agaricomycotina</taxon>
        <taxon>Agaricomycetes</taxon>
        <taxon>Polyporales</taxon>
        <taxon>Polyporaceae</taxon>
        <taxon>Trametes</taxon>
    </lineage>
</organism>
<sequence length="119" mass="13392">MFSSNASLESFKRDYEQVTTSENHHAVREYADMPPSVTIKVHTHQALRPAAYPDEPRPRRKLPGITLRDVRVAYLLEGHFARYVRSGGEEELASLRPSTSVEDQPNTAEAIEARRVSSG</sequence>